<feature type="signal peptide" evidence="1">
    <location>
        <begin position="1"/>
        <end position="21"/>
    </location>
</feature>
<dbReference type="AlphaFoldDB" id="B9XHM0"/>
<dbReference type="STRING" id="320771.Cflav_PD6188"/>
<accession>B9XHM0</accession>
<evidence type="ECO:0000313" key="2">
    <source>
        <dbReference type="EMBL" id="EEF60598.1"/>
    </source>
</evidence>
<dbReference type="Proteomes" id="UP000003688">
    <property type="component" value="Unassembled WGS sequence"/>
</dbReference>
<evidence type="ECO:0000313" key="3">
    <source>
        <dbReference type="Proteomes" id="UP000003688"/>
    </source>
</evidence>
<proteinExistence type="predicted"/>
<feature type="chain" id="PRO_5002894389" evidence="1">
    <location>
        <begin position="22"/>
        <end position="326"/>
    </location>
</feature>
<organism evidence="2 3">
    <name type="scientific">Pedosphaera parvula (strain Ellin514)</name>
    <dbReference type="NCBI Taxonomy" id="320771"/>
    <lineage>
        <taxon>Bacteria</taxon>
        <taxon>Pseudomonadati</taxon>
        <taxon>Verrucomicrobiota</taxon>
        <taxon>Pedosphaerae</taxon>
        <taxon>Pedosphaerales</taxon>
        <taxon>Pedosphaeraceae</taxon>
        <taxon>Pedosphaera</taxon>
    </lineage>
</organism>
<keyword evidence="1" id="KW-0732">Signal</keyword>
<evidence type="ECO:0000256" key="1">
    <source>
        <dbReference type="SAM" id="SignalP"/>
    </source>
</evidence>
<gene>
    <name evidence="2" type="ORF">Cflav_PD6188</name>
</gene>
<dbReference type="EMBL" id="ABOX02000015">
    <property type="protein sequence ID" value="EEF60598.1"/>
    <property type="molecule type" value="Genomic_DNA"/>
</dbReference>
<reference evidence="2 3" key="1">
    <citation type="journal article" date="2011" name="J. Bacteriol.">
        <title>Genome sequence of 'Pedosphaera parvula' Ellin514, an aerobic Verrucomicrobial isolate from pasture soil.</title>
        <authorList>
            <person name="Kant R."/>
            <person name="van Passel M.W."/>
            <person name="Sangwan P."/>
            <person name="Palva A."/>
            <person name="Lucas S."/>
            <person name="Copeland A."/>
            <person name="Lapidus A."/>
            <person name="Glavina Del Rio T."/>
            <person name="Dalin E."/>
            <person name="Tice H."/>
            <person name="Bruce D."/>
            <person name="Goodwin L."/>
            <person name="Pitluck S."/>
            <person name="Chertkov O."/>
            <person name="Larimer F.W."/>
            <person name="Land M.L."/>
            <person name="Hauser L."/>
            <person name="Brettin T.S."/>
            <person name="Detter J.C."/>
            <person name="Han S."/>
            <person name="de Vos W.M."/>
            <person name="Janssen P.H."/>
            <person name="Smidt H."/>
        </authorList>
    </citation>
    <scope>NUCLEOTIDE SEQUENCE [LARGE SCALE GENOMIC DNA]</scope>
    <source>
        <strain evidence="2 3">Ellin514</strain>
    </source>
</reference>
<comment type="caution">
    <text evidence="2">The sequence shown here is derived from an EMBL/GenBank/DDBJ whole genome shotgun (WGS) entry which is preliminary data.</text>
</comment>
<keyword evidence="3" id="KW-1185">Reference proteome</keyword>
<name>B9XHM0_PEDPL</name>
<protein>
    <submittedName>
        <fullName evidence="2">Uncharacterized protein</fullName>
    </submittedName>
</protein>
<dbReference type="RefSeq" id="WP_007415314.1">
    <property type="nucleotide sequence ID" value="NZ_ABOX02000015.1"/>
</dbReference>
<sequence length="326" mass="33048" precursor="true">MRNAFAACVVAIAMLASTVHAQTGVTWNPGGPDPGLWSNPANWGGTVPVSGYKAFINNSTVGPCIVDGVAGGCQITIANGGGPSTLIVTNGGDLTAGDTNGDIHNIGWTQIGGSGTGSMIIENGGNVKFMLHLWVGQDPGGVGTLIMNGGTASVTNHPDGNWQLGSGGTGYIYMNGGTLFLLKWDGTNQVNGASHIDIAGGTIIVNGDKTGIINSLKDAGKITAYGGSGTLNIDYNNINPGKTTISAQGIGVSGRKIKSIEVNGGNVTIKYETTSGGMYHLESSASLSPASWATVPGSTVTASGTEEIFSFPIPSNEPTFFRVASP</sequence>
<dbReference type="OrthoDB" id="174794at2"/>